<name>A0A7K0CSC3_9ACTN</name>
<dbReference type="CDD" id="cd14747">
    <property type="entry name" value="PBP2_MalE"/>
    <property type="match status" value="1"/>
</dbReference>
<dbReference type="PANTHER" id="PTHR30061:SF50">
    <property type="entry name" value="MALTOSE_MALTODEXTRIN-BINDING PERIPLASMIC PROTEIN"/>
    <property type="match status" value="1"/>
</dbReference>
<dbReference type="InterPro" id="IPR006059">
    <property type="entry name" value="SBP"/>
</dbReference>
<feature type="chain" id="PRO_5039707150" evidence="4">
    <location>
        <begin position="19"/>
        <end position="433"/>
    </location>
</feature>
<keyword evidence="3 4" id="KW-0732">Signal</keyword>
<dbReference type="Pfam" id="PF01547">
    <property type="entry name" value="SBP_bac_1"/>
    <property type="match status" value="1"/>
</dbReference>
<dbReference type="GO" id="GO:0042956">
    <property type="term" value="P:maltodextrin transmembrane transport"/>
    <property type="evidence" value="ECO:0007669"/>
    <property type="project" value="TreeGrafter"/>
</dbReference>
<dbReference type="OrthoDB" id="9780991at2"/>
<evidence type="ECO:0000256" key="4">
    <source>
        <dbReference type="SAM" id="SignalP"/>
    </source>
</evidence>
<keyword evidence="2" id="KW-0813">Transport</keyword>
<dbReference type="GO" id="GO:0015768">
    <property type="term" value="P:maltose transport"/>
    <property type="evidence" value="ECO:0007669"/>
    <property type="project" value="TreeGrafter"/>
</dbReference>
<dbReference type="Gene3D" id="3.40.190.10">
    <property type="entry name" value="Periplasmic binding protein-like II"/>
    <property type="match status" value="2"/>
</dbReference>
<gene>
    <name evidence="5" type="primary">mdxE</name>
    <name evidence="5" type="ORF">SRB5_65670</name>
</gene>
<evidence type="ECO:0000256" key="1">
    <source>
        <dbReference type="ARBA" id="ARBA00008520"/>
    </source>
</evidence>
<dbReference type="PANTHER" id="PTHR30061">
    <property type="entry name" value="MALTOSE-BINDING PERIPLASMIC PROTEIN"/>
    <property type="match status" value="1"/>
</dbReference>
<dbReference type="SUPFAM" id="SSF53850">
    <property type="entry name" value="Periplasmic binding protein-like II"/>
    <property type="match status" value="1"/>
</dbReference>
<evidence type="ECO:0000313" key="5">
    <source>
        <dbReference type="EMBL" id="MQY16369.1"/>
    </source>
</evidence>
<dbReference type="Proteomes" id="UP000466345">
    <property type="component" value="Unassembled WGS sequence"/>
</dbReference>
<dbReference type="AlphaFoldDB" id="A0A7K0CSC3"/>
<comment type="caution">
    <text evidence="5">The sequence shown here is derived from an EMBL/GenBank/DDBJ whole genome shotgun (WGS) entry which is preliminary data.</text>
</comment>
<dbReference type="RefSeq" id="WP_153457143.1">
    <property type="nucleotide sequence ID" value="NZ_WEGJ01000053.1"/>
</dbReference>
<dbReference type="EMBL" id="WEGJ01000053">
    <property type="protein sequence ID" value="MQY16369.1"/>
    <property type="molecule type" value="Genomic_DNA"/>
</dbReference>
<evidence type="ECO:0000256" key="2">
    <source>
        <dbReference type="ARBA" id="ARBA00022448"/>
    </source>
</evidence>
<sequence length="433" mass="46136">MRKIVIGAVAVAMTMGLAACGSDDDGKDKGGDALDGKGKTLKVWIMEGTNPDAKPFFKELNAAFEKKTGAKVKVEYQQWATAQKKFTTAIEGGADQVPDVAEVGTTWVPQFAKTGALVDVTGDVKKAGLDSDLVEGLKDAGTLDGKQYGMPWYAGVRSIVYRKDIFEKHHLKAPTTWKELRDTAIALKKAEPGMTAFPVAGGAEMFTAPFVWGNGGQLAVEEGGKWKSAINSPEAVEGLKFYTDLALKDKVSPVKATTWLETDVAAEFTKGKVAMTIGGNWTPKALMAEAPELEGKLAAAPIPGKDGGLAKSFLGGSYLSTFNGHNKELAWEYVKLATTGEFATKWAEQTNYFPGTNSGVQAMADKKDPLVEPFAKQMIEGGATVPKSPAYGEIQATKVIVKMVQSILKGDMSVQEAADKAAEEMDAAFAKSE</sequence>
<evidence type="ECO:0000256" key="3">
    <source>
        <dbReference type="ARBA" id="ARBA00022729"/>
    </source>
</evidence>
<comment type="similarity">
    <text evidence="1">Belongs to the bacterial solute-binding protein 1 family.</text>
</comment>
<dbReference type="GO" id="GO:1901982">
    <property type="term" value="F:maltose binding"/>
    <property type="evidence" value="ECO:0007669"/>
    <property type="project" value="TreeGrafter"/>
</dbReference>
<dbReference type="PROSITE" id="PS51257">
    <property type="entry name" value="PROKAR_LIPOPROTEIN"/>
    <property type="match status" value="1"/>
</dbReference>
<proteinExistence type="inferred from homology"/>
<organism evidence="5 6">
    <name type="scientific">Streptomyces smaragdinus</name>
    <dbReference type="NCBI Taxonomy" id="2585196"/>
    <lineage>
        <taxon>Bacteria</taxon>
        <taxon>Bacillati</taxon>
        <taxon>Actinomycetota</taxon>
        <taxon>Actinomycetes</taxon>
        <taxon>Kitasatosporales</taxon>
        <taxon>Streptomycetaceae</taxon>
        <taxon>Streptomyces</taxon>
    </lineage>
</organism>
<feature type="signal peptide" evidence="4">
    <location>
        <begin position="1"/>
        <end position="18"/>
    </location>
</feature>
<reference evidence="5 6" key="1">
    <citation type="submission" date="2019-10" db="EMBL/GenBank/DDBJ databases">
        <title>Streptomyces smaragdinus sp. nov. and Streptomyces fabii sp. nov., isolated from the gut of fungus growing-termite Macrotermes natalensis.</title>
        <authorList>
            <person name="Schwitalla J."/>
            <person name="Benndorf R."/>
            <person name="Martin K."/>
            <person name="De Beer W."/>
            <person name="Kaster A.-K."/>
            <person name="Vollmers J."/>
            <person name="Poulsen M."/>
            <person name="Beemelmanns C."/>
        </authorList>
    </citation>
    <scope>NUCLEOTIDE SEQUENCE [LARGE SCALE GENOMIC DNA]</scope>
    <source>
        <strain evidence="5 6">RB5</strain>
    </source>
</reference>
<protein>
    <submittedName>
        <fullName evidence="5">Maltodextrin-binding protein MdxE</fullName>
    </submittedName>
</protein>
<keyword evidence="6" id="KW-1185">Reference proteome</keyword>
<evidence type="ECO:0000313" key="6">
    <source>
        <dbReference type="Proteomes" id="UP000466345"/>
    </source>
</evidence>
<accession>A0A7K0CSC3</accession>
<dbReference type="GO" id="GO:0055052">
    <property type="term" value="C:ATP-binding cassette (ABC) transporter complex, substrate-binding subunit-containing"/>
    <property type="evidence" value="ECO:0007669"/>
    <property type="project" value="TreeGrafter"/>
</dbReference>